<dbReference type="Gene3D" id="1.25.40.10">
    <property type="entry name" value="Tetratricopeptide repeat domain"/>
    <property type="match status" value="2"/>
</dbReference>
<dbReference type="SUPFAM" id="SSF52540">
    <property type="entry name" value="P-loop containing nucleoside triphosphate hydrolases"/>
    <property type="match status" value="1"/>
</dbReference>
<evidence type="ECO:0000259" key="1">
    <source>
        <dbReference type="SMART" id="SM01043"/>
    </source>
</evidence>
<dbReference type="Proteomes" id="UP000647587">
    <property type="component" value="Unassembled WGS sequence"/>
</dbReference>
<dbReference type="RefSeq" id="WP_189011405.1">
    <property type="nucleotide sequence ID" value="NZ_BMPP01000020.1"/>
</dbReference>
<comment type="caution">
    <text evidence="2">The sequence shown here is derived from an EMBL/GenBank/DDBJ whole genome shotgun (WGS) entry which is preliminary data.</text>
</comment>
<evidence type="ECO:0000313" key="3">
    <source>
        <dbReference type="Proteomes" id="UP000647587"/>
    </source>
</evidence>
<dbReference type="PANTHER" id="PTHR35807">
    <property type="entry name" value="TRANSCRIPTIONAL REGULATOR REDD-RELATED"/>
    <property type="match status" value="1"/>
</dbReference>
<accession>A0ABQ2F0W8</accession>
<gene>
    <name evidence="2" type="ORF">GCM10008955_36850</name>
</gene>
<name>A0ABQ2F0W8_9DEIO</name>
<dbReference type="SMART" id="SM01043">
    <property type="entry name" value="BTAD"/>
    <property type="match status" value="1"/>
</dbReference>
<reference evidence="3" key="1">
    <citation type="journal article" date="2019" name="Int. J. Syst. Evol. Microbiol.">
        <title>The Global Catalogue of Microorganisms (GCM) 10K type strain sequencing project: providing services to taxonomists for standard genome sequencing and annotation.</title>
        <authorList>
            <consortium name="The Broad Institute Genomics Platform"/>
            <consortium name="The Broad Institute Genome Sequencing Center for Infectious Disease"/>
            <person name="Wu L."/>
            <person name="Ma J."/>
        </authorList>
    </citation>
    <scope>NUCLEOTIDE SEQUENCE [LARGE SCALE GENOMIC DNA]</scope>
    <source>
        <strain evidence="3">JCM 30331</strain>
    </source>
</reference>
<dbReference type="Gene3D" id="1.10.10.10">
    <property type="entry name" value="Winged helix-like DNA-binding domain superfamily/Winged helix DNA-binding domain"/>
    <property type="match status" value="1"/>
</dbReference>
<proteinExistence type="predicted"/>
<dbReference type="InterPro" id="IPR005158">
    <property type="entry name" value="BTAD"/>
</dbReference>
<dbReference type="InterPro" id="IPR027417">
    <property type="entry name" value="P-loop_NTPase"/>
</dbReference>
<dbReference type="Pfam" id="PF13191">
    <property type="entry name" value="AAA_16"/>
    <property type="match status" value="1"/>
</dbReference>
<dbReference type="EMBL" id="BMPP01000020">
    <property type="protein sequence ID" value="GGK39636.1"/>
    <property type="molecule type" value="Genomic_DNA"/>
</dbReference>
<protein>
    <recommendedName>
        <fullName evidence="1">Bacterial transcriptional activator domain-containing protein</fullName>
    </recommendedName>
</protein>
<dbReference type="InterPro" id="IPR036388">
    <property type="entry name" value="WH-like_DNA-bd_sf"/>
</dbReference>
<dbReference type="Pfam" id="PF03704">
    <property type="entry name" value="BTAD"/>
    <property type="match status" value="1"/>
</dbReference>
<dbReference type="SUPFAM" id="SSF48452">
    <property type="entry name" value="TPR-like"/>
    <property type="match status" value="2"/>
</dbReference>
<sequence length="1171" mass="129791">MTRPQQASDSPYPLEFLFLGSPEVRSAGQSWHPRTRKTLALLAYLMLNPAPHARDRLAAMLWPDAERQQGRASVRTSLAQIAALLSRQSTLLITDRDHVALNSATLWVDVHRLTAHAAMTTQTSRELAETAALYRGDLLNGLDFPDLPEYTEWLETERETARLALDRLLSLQILRHQQAGELEAAVDAARQRLRHDPLNEAAHARLIELHVQSDQPTAALAAYRSCKQTLERELGISPSAATTALMATLPKDPPSGWTSPHPDPGSPHLVGRDDAWLRLSEAWARHQTVFVTGVPGVGKTRLVHDFVRSQPGTPLFRQARPGERHVPYASQVEVLRTLVNARGNLPSLLPPWVQHELARLLPEFGAASQEPIQNQTDWLRLHDALGVALQAGSTVLSAVVIDDLHSFDPTSLDVILYLLGKRQAERTCRHIYTYRQGELPPAFESSLQSFVERGQAVILEVEPLGQMHVAEMIDRFLPGKLLKRRTDELPAVAALLHRFTGGNPLFVLETLRALQEQGRLDTLTPERFENRRRALRFPRTASVTTVITSRLSNLSVEALTLARVAAVMDEHFTLHRGAAILGWALPALGTASEELERTHVWSGPKFSHDLLQETVLESIPESTGSLFHAAALEVLKDDAVPAAVLLRHAQRAGKKAETVRYGLRAGLDAYRLRALTLAAAYLEEVRSALKQSAEQGGTALLTDQDRFELYRALHRSYWESGLNLPAREGEVLQELFDWEDQVKDETVRREIQYERADRHVVMTGDGEPMRQLLTTWISDARAHGRARDELHAVRELALLEWSLGQFHAAQSASERALHVAQQVADGQLVGAVTGELAYHTSSSGDWKHAEDLFQVAARDTDQQHAFQHAEITWTRAVNQIHLGRAKEAAGDLRQAVAGWAALEEHVRGLHARVALGAALVEVGNYSEVSALAASCAEESQTTEWLGFATMSTAALLWWHLGRVREARRTLDAAGQCVVRPQGFGPLVRCRSASLRCALAAYGGQWTAAARAAGDAVEARRELGWERFEWSVLLPRWLETEALLRSGNEALAFEDLERLRQAAAGYPRLHLVYLQCLAVTTAWEGRTSDAVLALAEAQELSEALALPGTLWRVRLAGSHSLQNKVSAGETRGRAYEVAARVGPSPSERAQRAAWLRHVKHVDQMVAQMFGLR</sequence>
<organism evidence="2 3">
    <name type="scientific">Deinococcus malanensis</name>
    <dbReference type="NCBI Taxonomy" id="1706855"/>
    <lineage>
        <taxon>Bacteria</taxon>
        <taxon>Thermotogati</taxon>
        <taxon>Deinococcota</taxon>
        <taxon>Deinococci</taxon>
        <taxon>Deinococcales</taxon>
        <taxon>Deinococcaceae</taxon>
        <taxon>Deinococcus</taxon>
    </lineage>
</organism>
<dbReference type="InterPro" id="IPR041664">
    <property type="entry name" value="AAA_16"/>
</dbReference>
<evidence type="ECO:0000313" key="2">
    <source>
        <dbReference type="EMBL" id="GGK39636.1"/>
    </source>
</evidence>
<keyword evidence="3" id="KW-1185">Reference proteome</keyword>
<dbReference type="InterPro" id="IPR051677">
    <property type="entry name" value="AfsR-DnrI-RedD_regulator"/>
</dbReference>
<dbReference type="InterPro" id="IPR011990">
    <property type="entry name" value="TPR-like_helical_dom_sf"/>
</dbReference>
<feature type="domain" description="Bacterial transcriptional activator" evidence="1">
    <location>
        <begin position="108"/>
        <end position="250"/>
    </location>
</feature>